<dbReference type="Proteomes" id="UP001157006">
    <property type="component" value="Chromosome 1L"/>
</dbReference>
<evidence type="ECO:0000313" key="3">
    <source>
        <dbReference type="Proteomes" id="UP001157006"/>
    </source>
</evidence>
<gene>
    <name evidence="2" type="ORF">VFH_I352920</name>
</gene>
<protein>
    <submittedName>
        <fullName evidence="2">Uncharacterized protein</fullName>
    </submittedName>
</protein>
<accession>A0AAV0YVN5</accession>
<dbReference type="AlphaFoldDB" id="A0AAV0YVN5"/>
<reference evidence="2 3" key="1">
    <citation type="submission" date="2023-01" db="EMBL/GenBank/DDBJ databases">
        <authorList>
            <person name="Kreplak J."/>
        </authorList>
    </citation>
    <scope>NUCLEOTIDE SEQUENCE [LARGE SCALE GENOMIC DNA]</scope>
</reference>
<organism evidence="2 3">
    <name type="scientific">Vicia faba</name>
    <name type="common">Broad bean</name>
    <name type="synonym">Faba vulgaris</name>
    <dbReference type="NCBI Taxonomy" id="3906"/>
    <lineage>
        <taxon>Eukaryota</taxon>
        <taxon>Viridiplantae</taxon>
        <taxon>Streptophyta</taxon>
        <taxon>Embryophyta</taxon>
        <taxon>Tracheophyta</taxon>
        <taxon>Spermatophyta</taxon>
        <taxon>Magnoliopsida</taxon>
        <taxon>eudicotyledons</taxon>
        <taxon>Gunneridae</taxon>
        <taxon>Pentapetalae</taxon>
        <taxon>rosids</taxon>
        <taxon>fabids</taxon>
        <taxon>Fabales</taxon>
        <taxon>Fabaceae</taxon>
        <taxon>Papilionoideae</taxon>
        <taxon>50 kb inversion clade</taxon>
        <taxon>NPAAA clade</taxon>
        <taxon>Hologalegina</taxon>
        <taxon>IRL clade</taxon>
        <taxon>Fabeae</taxon>
        <taxon>Vicia</taxon>
    </lineage>
</organism>
<sequence length="153" mass="16895">MEDKLVINMHCVKIKGVVLGGKADGPTGGPPTMEPSKEVRKKKLKKTNPADQPAKEVLDVAPLQIIIPDTIQYSLHACDKPPMEDNILKICLVKTLGTSSIGVPVVETFINDILNDKHVETEDSRDEKSLEIQDEVVENDVNINIDIHHNDVE</sequence>
<evidence type="ECO:0000256" key="1">
    <source>
        <dbReference type="SAM" id="MobiDB-lite"/>
    </source>
</evidence>
<evidence type="ECO:0000313" key="2">
    <source>
        <dbReference type="EMBL" id="CAI8588552.1"/>
    </source>
</evidence>
<feature type="region of interest" description="Disordered" evidence="1">
    <location>
        <begin position="22"/>
        <end position="53"/>
    </location>
</feature>
<dbReference type="EMBL" id="OX451736">
    <property type="protein sequence ID" value="CAI8588552.1"/>
    <property type="molecule type" value="Genomic_DNA"/>
</dbReference>
<keyword evidence="3" id="KW-1185">Reference proteome</keyword>
<proteinExistence type="predicted"/>
<name>A0AAV0YVN5_VICFA</name>